<dbReference type="RefSeq" id="WP_070252005.1">
    <property type="nucleotide sequence ID" value="NZ_LROM01000152.1"/>
</dbReference>
<dbReference type="Gene3D" id="1.20.120.160">
    <property type="entry name" value="HPT domain"/>
    <property type="match status" value="1"/>
</dbReference>
<evidence type="ECO:0000313" key="3">
    <source>
        <dbReference type="EMBL" id="OEZ91539.1"/>
    </source>
</evidence>
<protein>
    <submittedName>
        <fullName evidence="3">Hpt domain protein</fullName>
    </submittedName>
</protein>
<evidence type="ECO:0000256" key="1">
    <source>
        <dbReference type="ARBA" id="ARBA00023012"/>
    </source>
</evidence>
<dbReference type="GO" id="GO:0004672">
    <property type="term" value="F:protein kinase activity"/>
    <property type="evidence" value="ECO:0007669"/>
    <property type="project" value="UniProtKB-ARBA"/>
</dbReference>
<dbReference type="Pfam" id="PF01627">
    <property type="entry name" value="Hpt"/>
    <property type="match status" value="1"/>
</dbReference>
<feature type="domain" description="HPt" evidence="2">
    <location>
        <begin position="19"/>
        <end position="105"/>
    </location>
</feature>
<organism evidence="3 4">
    <name type="scientific">Duganella phyllosphaerae</name>
    <dbReference type="NCBI Taxonomy" id="762836"/>
    <lineage>
        <taxon>Bacteria</taxon>
        <taxon>Pseudomonadati</taxon>
        <taxon>Pseudomonadota</taxon>
        <taxon>Betaproteobacteria</taxon>
        <taxon>Burkholderiales</taxon>
        <taxon>Oxalobacteraceae</taxon>
        <taxon>Telluria group</taxon>
        <taxon>Duganella</taxon>
    </lineage>
</organism>
<reference evidence="4" key="1">
    <citation type="journal article" date="2016" name="Front. Microbiol.">
        <title>Molecular Keys to the Janthinobacterium and Duganella spp. Interaction with the Plant Pathogen Fusarium graminearum.</title>
        <authorList>
            <person name="Haack F.S."/>
            <person name="Poehlein A."/>
            <person name="Kroger C."/>
            <person name="Voigt C.A."/>
            <person name="Piepenbring M."/>
            <person name="Bode H.B."/>
            <person name="Daniel R."/>
            <person name="Schafer W."/>
            <person name="Streit W.R."/>
        </authorList>
    </citation>
    <scope>NUCLEOTIDE SEQUENCE [LARGE SCALE GENOMIC DNA]</scope>
    <source>
        <strain evidence="4">T54</strain>
    </source>
</reference>
<sequence>MTASTDPDFRARLAALNAKFAATVPGTMDKIAQALAACNGSTQGGMPSAVSLHALHELLHGVAGSAGTFGYPTLGQEARRLEQQVRAAMKEGAGWDGVPAQIEQFLAWAARDPGAVEFD</sequence>
<dbReference type="OrthoDB" id="8706006at2"/>
<dbReference type="AlphaFoldDB" id="A0A1E7W6G5"/>
<dbReference type="EMBL" id="LROM01000152">
    <property type="protein sequence ID" value="OEZ91539.1"/>
    <property type="molecule type" value="Genomic_DNA"/>
</dbReference>
<dbReference type="InterPro" id="IPR008207">
    <property type="entry name" value="Sig_transdc_His_kin_Hpt_dom"/>
</dbReference>
<accession>A0A1E7W6G5</accession>
<proteinExistence type="predicted"/>
<dbReference type="SUPFAM" id="SSF47226">
    <property type="entry name" value="Histidine-containing phosphotransfer domain, HPT domain"/>
    <property type="match status" value="1"/>
</dbReference>
<keyword evidence="1" id="KW-0902">Two-component regulatory system</keyword>
<evidence type="ECO:0000259" key="2">
    <source>
        <dbReference type="Pfam" id="PF01627"/>
    </source>
</evidence>
<gene>
    <name evidence="3" type="ORF">DUPY_51520</name>
</gene>
<dbReference type="InterPro" id="IPR036641">
    <property type="entry name" value="HPT_dom_sf"/>
</dbReference>
<dbReference type="GO" id="GO:0000160">
    <property type="term" value="P:phosphorelay signal transduction system"/>
    <property type="evidence" value="ECO:0007669"/>
    <property type="project" value="UniProtKB-KW"/>
</dbReference>
<name>A0A1E7W6G5_9BURK</name>
<comment type="caution">
    <text evidence="3">The sequence shown here is derived from an EMBL/GenBank/DDBJ whole genome shotgun (WGS) entry which is preliminary data.</text>
</comment>
<dbReference type="Proteomes" id="UP000175989">
    <property type="component" value="Unassembled WGS sequence"/>
</dbReference>
<dbReference type="PATRIC" id="fig|762836.4.peg.5295"/>
<keyword evidence="4" id="KW-1185">Reference proteome</keyword>
<evidence type="ECO:0000313" key="4">
    <source>
        <dbReference type="Proteomes" id="UP000175989"/>
    </source>
</evidence>